<name>A0ABP7HZK9_9ACTN</name>
<dbReference type="EMBL" id="BAAAZR010000004">
    <property type="protein sequence ID" value="GAA3806050.1"/>
    <property type="molecule type" value="Genomic_DNA"/>
</dbReference>
<evidence type="ECO:0000313" key="2">
    <source>
        <dbReference type="Proteomes" id="UP001500888"/>
    </source>
</evidence>
<proteinExistence type="predicted"/>
<keyword evidence="2" id="KW-1185">Reference proteome</keyword>
<protein>
    <submittedName>
        <fullName evidence="1">Uncharacterized protein</fullName>
    </submittedName>
</protein>
<dbReference type="Proteomes" id="UP001500888">
    <property type="component" value="Unassembled WGS sequence"/>
</dbReference>
<gene>
    <name evidence="1" type="ORF">GCM10022226_27690</name>
</gene>
<evidence type="ECO:0000313" key="1">
    <source>
        <dbReference type="EMBL" id="GAA3806050.1"/>
    </source>
</evidence>
<comment type="caution">
    <text evidence="1">The sequence shown here is derived from an EMBL/GenBank/DDBJ whole genome shotgun (WGS) entry which is preliminary data.</text>
</comment>
<sequence>MASRAWCLQAAATLACPAVFKMPMARLRRAAMAWLLASRHMKSDDEILEMVRQDQGLGELLWEVCEFDLSRGDHGEPVRLSSGHALEAIAGDFTGGTFFLCGERRSIRPVLYASSEGEAGLIGHSLGEALEVMIGLPSWWDCLKYSGGGDLVTMQAAAEHLEHDELRDQPELGAQRVQLAIALSLDLATVPLLLARLRDAVAGTTPDFLLTVETGEEYGSLFGPWLPSRNPAWR</sequence>
<accession>A0ABP7HZK9</accession>
<dbReference type="PROSITE" id="PS51257">
    <property type="entry name" value="PROKAR_LIPOPROTEIN"/>
    <property type="match status" value="1"/>
</dbReference>
<organism evidence="1 2">
    <name type="scientific">Sphaerisporangium flaviroseum</name>
    <dbReference type="NCBI Taxonomy" id="509199"/>
    <lineage>
        <taxon>Bacteria</taxon>
        <taxon>Bacillati</taxon>
        <taxon>Actinomycetota</taxon>
        <taxon>Actinomycetes</taxon>
        <taxon>Streptosporangiales</taxon>
        <taxon>Streptosporangiaceae</taxon>
        <taxon>Sphaerisporangium</taxon>
    </lineage>
</organism>
<reference evidence="2" key="1">
    <citation type="journal article" date="2019" name="Int. J. Syst. Evol. Microbiol.">
        <title>The Global Catalogue of Microorganisms (GCM) 10K type strain sequencing project: providing services to taxonomists for standard genome sequencing and annotation.</title>
        <authorList>
            <consortium name="The Broad Institute Genomics Platform"/>
            <consortium name="The Broad Institute Genome Sequencing Center for Infectious Disease"/>
            <person name="Wu L."/>
            <person name="Ma J."/>
        </authorList>
    </citation>
    <scope>NUCLEOTIDE SEQUENCE [LARGE SCALE GENOMIC DNA]</scope>
    <source>
        <strain evidence="2">JCM 16908</strain>
    </source>
</reference>